<dbReference type="VEuPathDB" id="FungiDB:BO70DRAFT_80397"/>
<evidence type="ECO:0000313" key="2">
    <source>
        <dbReference type="EMBL" id="PWY90864.1"/>
    </source>
</evidence>
<dbReference type="GeneID" id="37070972"/>
<feature type="signal peptide" evidence="1">
    <location>
        <begin position="1"/>
        <end position="19"/>
    </location>
</feature>
<evidence type="ECO:0000256" key="1">
    <source>
        <dbReference type="SAM" id="SignalP"/>
    </source>
</evidence>
<gene>
    <name evidence="2" type="ORF">BO70DRAFT_80397</name>
</gene>
<keyword evidence="3" id="KW-1185">Reference proteome</keyword>
<dbReference type="RefSeq" id="XP_025403307.1">
    <property type="nucleotide sequence ID" value="XM_025548735.1"/>
</dbReference>
<dbReference type="AlphaFoldDB" id="A0A317WWU3"/>
<evidence type="ECO:0000313" key="3">
    <source>
        <dbReference type="Proteomes" id="UP000247233"/>
    </source>
</evidence>
<dbReference type="Proteomes" id="UP000247233">
    <property type="component" value="Unassembled WGS sequence"/>
</dbReference>
<reference evidence="2 3" key="1">
    <citation type="submission" date="2016-12" db="EMBL/GenBank/DDBJ databases">
        <title>The genomes of Aspergillus section Nigri reveals drivers in fungal speciation.</title>
        <authorList>
            <consortium name="DOE Joint Genome Institute"/>
            <person name="Vesth T.C."/>
            <person name="Nybo J."/>
            <person name="Theobald S."/>
            <person name="Brandl J."/>
            <person name="Frisvad J.C."/>
            <person name="Nielsen K.F."/>
            <person name="Lyhne E.K."/>
            <person name="Kogle M.E."/>
            <person name="Kuo A."/>
            <person name="Riley R."/>
            <person name="Clum A."/>
            <person name="Nolan M."/>
            <person name="Lipzen A."/>
            <person name="Salamov A."/>
            <person name="Henrissat B."/>
            <person name="Wiebenga A."/>
            <person name="De Vries R.P."/>
            <person name="Grigoriev I.V."/>
            <person name="Mortensen U.H."/>
            <person name="Andersen M.R."/>
            <person name="Baker S.E."/>
        </authorList>
    </citation>
    <scope>NUCLEOTIDE SEQUENCE [LARGE SCALE GENOMIC DNA]</scope>
    <source>
        <strain evidence="2 3">CBS 117.55</strain>
    </source>
</reference>
<protein>
    <submittedName>
        <fullName evidence="2">Uncharacterized protein</fullName>
    </submittedName>
</protein>
<sequence length="180" mass="20876">MGLAVSALTLRVLCPTTTTTTTHDKSTIDPHYLCDRDRISFPINEETQMTLCYYLSDSRLPRWRTWNLNCSDAYCPSQPYHPLQPVRPSGWYHSYLYIYLNNSIITNLIPNSGIPAIINEKLTMHKTTWLRFPRQTCGCSSPNMTDETHLICMRKPRPDFSSSSRILYWRSHSMSLPLRA</sequence>
<organism evidence="2 3">
    <name type="scientific">Aspergillus heteromorphus CBS 117.55</name>
    <dbReference type="NCBI Taxonomy" id="1448321"/>
    <lineage>
        <taxon>Eukaryota</taxon>
        <taxon>Fungi</taxon>
        <taxon>Dikarya</taxon>
        <taxon>Ascomycota</taxon>
        <taxon>Pezizomycotina</taxon>
        <taxon>Eurotiomycetes</taxon>
        <taxon>Eurotiomycetidae</taxon>
        <taxon>Eurotiales</taxon>
        <taxon>Aspergillaceae</taxon>
        <taxon>Aspergillus</taxon>
        <taxon>Aspergillus subgen. Circumdati</taxon>
    </lineage>
</organism>
<proteinExistence type="predicted"/>
<name>A0A317WWU3_9EURO</name>
<feature type="chain" id="PRO_5016318422" evidence="1">
    <location>
        <begin position="20"/>
        <end position="180"/>
    </location>
</feature>
<keyword evidence="1" id="KW-0732">Signal</keyword>
<comment type="caution">
    <text evidence="2">The sequence shown here is derived from an EMBL/GenBank/DDBJ whole genome shotgun (WGS) entry which is preliminary data.</text>
</comment>
<dbReference type="EMBL" id="MSFL01000002">
    <property type="protein sequence ID" value="PWY90864.1"/>
    <property type="molecule type" value="Genomic_DNA"/>
</dbReference>
<accession>A0A317WWU3</accession>